<protein>
    <submittedName>
        <fullName evidence="1">Uncharacterized protein</fullName>
    </submittedName>
</protein>
<name>A0A937A5D6_9BACT</name>
<sequence length="1056" mass="123915">MGKTKAITEIVDKLGSKKLIYTTYFNKLANQFFEEVSEKAVHLKSEADHLFDLINSNILEQCKERYFQGHPRLNAKVNKVLRIKQLNILEDSSILSEDANWIFRYIRDYVKLDTEGRNYLFPLSRFTEGEDKVLVASIQKLLKSTYDGKSLHSLMTLKDHIIVIDEFDYTFRTVLKHITNERELNNLLVFLEDFMNWHKKTDHGIERLKKVYDTFKKDLDFNKIEFPKRHYFIKAKTKNNLQAAFHSNKEFLKKGFFIEQPKDTDYFLLSENKDGIYSNVFFRIFIRVLTNIQSAFRVILDREGENYYNFLINDIWSSHNDDTPGRIYHFLSSTTPYLFRVQKSRKDTDLNRFYTGTLNFIEQNSTDLLVSNKVSINHSQLISTPENIIDQLSRKNLVFGVSATIQIPRNVNHYDVAALMKQNYFIDWSPDYKSVIKSKILEKAEERQTQITFKSLLNNKTDTLQNEMKIIKHDGFLNSEGGYDSINAIENRFDRTLRFLKYFQYVVKDSISKTHLVYASTFSQIKNLFAEENAARYTEIHSRWNVKHFKIHQEIDVEDKTLNLFFFDKSTSHLMSAKNKDYQAIFNNGNHATIVLTQFASASNGINPVCWNGNKKTDFEAIAILEKDYFGFSAIERNSKDRFKERSIKKENFYLLVKMLFNKEIDYKTYFSNLNQGLNRLNSMYLKSDEYTLYMASLIIQVLGRQDRQWKYTPHCEVILWDDVRDVYSTFLTDEKYQNHTSLRERASFKSDYFEKLDNIIAKNSTVSKIKKALSSEDIGNSTEALKREIGLLLKRLAIYRNSSEDDKGAEENPWHEWIQLREDALIQKPVKLDNAIIKTRLLKDGLIFKKGKEILPEQTEDCLRINYKYPFELIVKNKVVKNYFYNHGYEVELRTSQYEEQKIWNPLFFQAIVCGAIGEEAVKAIMYSEGFEVEHIKDRQLVELADFRIEDNFIDAKLYGEGSLNELFFSGKDLLTSAIEKLKTIRKVCPSARYYIVNYTYDENIFSYETTGFSLNGKKVNLNVAEIFICPGITNPITGDIISKKLDELKTSFYK</sequence>
<dbReference type="EMBL" id="JAERQG010000001">
    <property type="protein sequence ID" value="MBL0763900.1"/>
    <property type="molecule type" value="Genomic_DNA"/>
</dbReference>
<proteinExistence type="predicted"/>
<reference evidence="1" key="1">
    <citation type="submission" date="2021-01" db="EMBL/GenBank/DDBJ databases">
        <title>Marivirga sp. nov., isolated from intertidal surface sediments.</title>
        <authorList>
            <person name="Zhang M."/>
        </authorList>
    </citation>
    <scope>NUCLEOTIDE SEQUENCE</scope>
    <source>
        <strain evidence="1">SM1354</strain>
    </source>
</reference>
<dbReference type="Proteomes" id="UP000642920">
    <property type="component" value="Unassembled WGS sequence"/>
</dbReference>
<gene>
    <name evidence="1" type="ORF">JKP34_01475</name>
</gene>
<evidence type="ECO:0000313" key="2">
    <source>
        <dbReference type="Proteomes" id="UP000642920"/>
    </source>
</evidence>
<accession>A0A937A5D6</accession>
<keyword evidence="2" id="KW-1185">Reference proteome</keyword>
<evidence type="ECO:0000313" key="1">
    <source>
        <dbReference type="EMBL" id="MBL0763900.1"/>
    </source>
</evidence>
<dbReference type="AlphaFoldDB" id="A0A937A5D6"/>
<comment type="caution">
    <text evidence="1">The sequence shown here is derived from an EMBL/GenBank/DDBJ whole genome shotgun (WGS) entry which is preliminary data.</text>
</comment>
<organism evidence="1 2">
    <name type="scientific">Marivirga atlantica</name>
    <dbReference type="NCBI Taxonomy" id="1548457"/>
    <lineage>
        <taxon>Bacteria</taxon>
        <taxon>Pseudomonadati</taxon>
        <taxon>Bacteroidota</taxon>
        <taxon>Cytophagia</taxon>
        <taxon>Cytophagales</taxon>
        <taxon>Marivirgaceae</taxon>
        <taxon>Marivirga</taxon>
    </lineage>
</organism>
<dbReference type="RefSeq" id="WP_201916975.1">
    <property type="nucleotide sequence ID" value="NZ_JAERQG010000001.1"/>
</dbReference>